<evidence type="ECO:0000256" key="1">
    <source>
        <dbReference type="ARBA" id="ARBA00010605"/>
    </source>
</evidence>
<dbReference type="EMBL" id="JBHUOF010000049">
    <property type="protein sequence ID" value="MFD2802882.1"/>
    <property type="molecule type" value="Genomic_DNA"/>
</dbReference>
<protein>
    <recommendedName>
        <fullName evidence="6 7">Large ribosomal subunit protein bL9</fullName>
    </recommendedName>
</protein>
<evidence type="ECO:0000313" key="10">
    <source>
        <dbReference type="Proteomes" id="UP001597478"/>
    </source>
</evidence>
<dbReference type="InterPro" id="IPR020069">
    <property type="entry name" value="Ribosomal_bL9_C"/>
</dbReference>
<dbReference type="PANTHER" id="PTHR21368">
    <property type="entry name" value="50S RIBOSOMAL PROTEIN L9"/>
    <property type="match status" value="1"/>
</dbReference>
<dbReference type="HAMAP" id="MF_00503">
    <property type="entry name" value="Ribosomal_bL9"/>
    <property type="match status" value="1"/>
</dbReference>
<gene>
    <name evidence="7 9" type="primary">rplI</name>
    <name evidence="9" type="ORF">ACFS2C_26155</name>
</gene>
<comment type="similarity">
    <text evidence="1 7">Belongs to the bacterial ribosomal protein bL9 family.</text>
</comment>
<sequence length="151" mass="16183">MAKIILTTDVANLGGPGDIVEVKDGYARNYLLPRGYAIPSTKGAEKNVQTIRRAQEARRIRDLDHAKEIKATLEGLGDIQLAAKAAEGSKKLFGSVTAADIVGAIKAAGGPLLDKRTIQLNEHIKTVGKHTVTARLHPDVRADVRLEVTAK</sequence>
<accession>A0ABW5WID0</accession>
<evidence type="ECO:0000256" key="3">
    <source>
        <dbReference type="ARBA" id="ARBA00022884"/>
    </source>
</evidence>
<dbReference type="InterPro" id="IPR020594">
    <property type="entry name" value="Ribosomal_bL9_bac/chp"/>
</dbReference>
<feature type="domain" description="Ribosomal protein L9" evidence="8">
    <location>
        <begin position="14"/>
        <end position="41"/>
    </location>
</feature>
<dbReference type="PROSITE" id="PS00651">
    <property type="entry name" value="RIBOSOMAL_L9"/>
    <property type="match status" value="1"/>
</dbReference>
<keyword evidence="10" id="KW-1185">Reference proteome</keyword>
<dbReference type="InterPro" id="IPR000244">
    <property type="entry name" value="Ribosomal_bL9"/>
</dbReference>
<keyword evidence="3 7" id="KW-0694">RNA-binding</keyword>
<dbReference type="InterPro" id="IPR020070">
    <property type="entry name" value="Ribosomal_bL9_N"/>
</dbReference>
<evidence type="ECO:0000313" key="9">
    <source>
        <dbReference type="EMBL" id="MFD2802882.1"/>
    </source>
</evidence>
<dbReference type="InterPro" id="IPR036935">
    <property type="entry name" value="Ribosomal_bL9_N_sf"/>
</dbReference>
<reference evidence="10" key="1">
    <citation type="journal article" date="2019" name="Int. J. Syst. Evol. Microbiol.">
        <title>The Global Catalogue of Microorganisms (GCM) 10K type strain sequencing project: providing services to taxonomists for standard genome sequencing and annotation.</title>
        <authorList>
            <consortium name="The Broad Institute Genomics Platform"/>
            <consortium name="The Broad Institute Genome Sequencing Center for Infectious Disease"/>
            <person name="Wu L."/>
            <person name="Ma J."/>
        </authorList>
    </citation>
    <scope>NUCLEOTIDE SEQUENCE [LARGE SCALE GENOMIC DNA]</scope>
    <source>
        <strain evidence="10">IBRC-M 10906</strain>
    </source>
</reference>
<evidence type="ECO:0000256" key="6">
    <source>
        <dbReference type="ARBA" id="ARBA00035292"/>
    </source>
</evidence>
<keyword evidence="5 7" id="KW-0687">Ribonucleoprotein</keyword>
<dbReference type="Pfam" id="PF03948">
    <property type="entry name" value="Ribosomal_L9_C"/>
    <property type="match status" value="1"/>
</dbReference>
<dbReference type="Pfam" id="PF01281">
    <property type="entry name" value="Ribosomal_L9_N"/>
    <property type="match status" value="1"/>
</dbReference>
<dbReference type="InterPro" id="IPR009027">
    <property type="entry name" value="Ribosomal_bL9/RNase_H1_N"/>
</dbReference>
<comment type="caution">
    <text evidence="9">The sequence shown here is derived from an EMBL/GenBank/DDBJ whole genome shotgun (WGS) entry which is preliminary data.</text>
</comment>
<evidence type="ECO:0000256" key="4">
    <source>
        <dbReference type="ARBA" id="ARBA00022980"/>
    </source>
</evidence>
<evidence type="ECO:0000256" key="2">
    <source>
        <dbReference type="ARBA" id="ARBA00022730"/>
    </source>
</evidence>
<dbReference type="InterPro" id="IPR036791">
    <property type="entry name" value="Ribosomal_bL9_C_sf"/>
</dbReference>
<dbReference type="RefSeq" id="WP_377395602.1">
    <property type="nucleotide sequence ID" value="NZ_JBHSAN010000054.1"/>
</dbReference>
<comment type="function">
    <text evidence="7">Binds to the 23S rRNA.</text>
</comment>
<dbReference type="GO" id="GO:0005840">
    <property type="term" value="C:ribosome"/>
    <property type="evidence" value="ECO:0007669"/>
    <property type="project" value="UniProtKB-KW"/>
</dbReference>
<proteinExistence type="inferred from homology"/>
<dbReference type="Gene3D" id="3.40.5.10">
    <property type="entry name" value="Ribosomal protein L9, N-terminal domain"/>
    <property type="match status" value="1"/>
</dbReference>
<evidence type="ECO:0000256" key="7">
    <source>
        <dbReference type="HAMAP-Rule" id="MF_00503"/>
    </source>
</evidence>
<keyword evidence="2 7" id="KW-0699">rRNA-binding</keyword>
<dbReference type="NCBIfam" id="TIGR00158">
    <property type="entry name" value="L9"/>
    <property type="match status" value="1"/>
</dbReference>
<dbReference type="SUPFAM" id="SSF55653">
    <property type="entry name" value="Ribosomal protein L9 C-domain"/>
    <property type="match status" value="1"/>
</dbReference>
<evidence type="ECO:0000256" key="5">
    <source>
        <dbReference type="ARBA" id="ARBA00023274"/>
    </source>
</evidence>
<dbReference type="Proteomes" id="UP001597478">
    <property type="component" value="Unassembled WGS sequence"/>
</dbReference>
<dbReference type="SUPFAM" id="SSF55658">
    <property type="entry name" value="L9 N-domain-like"/>
    <property type="match status" value="1"/>
</dbReference>
<evidence type="ECO:0000259" key="8">
    <source>
        <dbReference type="PROSITE" id="PS00651"/>
    </source>
</evidence>
<organism evidence="9 10">
    <name type="scientific">Prauserella oleivorans</name>
    <dbReference type="NCBI Taxonomy" id="1478153"/>
    <lineage>
        <taxon>Bacteria</taxon>
        <taxon>Bacillati</taxon>
        <taxon>Actinomycetota</taxon>
        <taxon>Actinomycetes</taxon>
        <taxon>Pseudonocardiales</taxon>
        <taxon>Pseudonocardiaceae</taxon>
        <taxon>Prauserella</taxon>
    </lineage>
</organism>
<dbReference type="Gene3D" id="3.10.430.100">
    <property type="entry name" value="Ribosomal protein L9, C-terminal domain"/>
    <property type="match status" value="1"/>
</dbReference>
<name>A0ABW5WID0_9PSEU</name>
<keyword evidence="4 7" id="KW-0689">Ribosomal protein</keyword>